<dbReference type="EC" id="2.7.1.-" evidence="2"/>
<evidence type="ECO:0000313" key="2">
    <source>
        <dbReference type="EMBL" id="MEN9061276.1"/>
    </source>
</evidence>
<dbReference type="AlphaFoldDB" id="A0AAW9SMM1"/>
<evidence type="ECO:0000259" key="1">
    <source>
        <dbReference type="Pfam" id="PF01636"/>
    </source>
</evidence>
<dbReference type="EMBL" id="JBDNCH010000002">
    <property type="protein sequence ID" value="MEN9061276.1"/>
    <property type="molecule type" value="Genomic_DNA"/>
</dbReference>
<name>A0AAW9SMM1_9RHOB</name>
<dbReference type="Gene3D" id="3.90.1200.10">
    <property type="match status" value="1"/>
</dbReference>
<proteinExistence type="predicted"/>
<protein>
    <submittedName>
        <fullName evidence="2">Aminoglycoside phosphotransferase family protein</fullName>
        <ecNumber evidence="2">2.7.1.-</ecNumber>
    </submittedName>
</protein>
<dbReference type="RefSeq" id="WP_347166364.1">
    <property type="nucleotide sequence ID" value="NZ_JBDNCH010000002.1"/>
</dbReference>
<dbReference type="SUPFAM" id="SSF56112">
    <property type="entry name" value="Protein kinase-like (PK-like)"/>
    <property type="match status" value="1"/>
</dbReference>
<gene>
    <name evidence="2" type="ORF">ABFB10_09710</name>
</gene>
<accession>A0AAW9SMM1</accession>
<keyword evidence="2" id="KW-0808">Transferase</keyword>
<dbReference type="Pfam" id="PF01636">
    <property type="entry name" value="APH"/>
    <property type="match status" value="1"/>
</dbReference>
<keyword evidence="3" id="KW-1185">Reference proteome</keyword>
<dbReference type="GO" id="GO:0016740">
    <property type="term" value="F:transferase activity"/>
    <property type="evidence" value="ECO:0007669"/>
    <property type="project" value="UniProtKB-KW"/>
</dbReference>
<reference evidence="2 3" key="1">
    <citation type="submission" date="2024-05" db="EMBL/GenBank/DDBJ databases">
        <title>Genome sequence of Ponticoccus litoralis KCCM 90028.</title>
        <authorList>
            <person name="Kim J.M."/>
            <person name="Lee J.K."/>
            <person name="Choi B.J."/>
            <person name="Bayburt H."/>
            <person name="Baek J.H."/>
            <person name="Jeon C.O."/>
        </authorList>
    </citation>
    <scope>NUCLEOTIDE SEQUENCE [LARGE SCALE GENOMIC DNA]</scope>
    <source>
        <strain evidence="2 3">KCCM 90028</strain>
    </source>
</reference>
<feature type="domain" description="Aminoglycoside phosphotransferase" evidence="1">
    <location>
        <begin position="49"/>
        <end position="238"/>
    </location>
</feature>
<dbReference type="InterPro" id="IPR002575">
    <property type="entry name" value="Aminoglycoside_PTrfase"/>
</dbReference>
<comment type="caution">
    <text evidence="2">The sequence shown here is derived from an EMBL/GenBank/DDBJ whole genome shotgun (WGS) entry which is preliminary data.</text>
</comment>
<evidence type="ECO:0000313" key="3">
    <source>
        <dbReference type="Proteomes" id="UP001428774"/>
    </source>
</evidence>
<organism evidence="2 3">
    <name type="scientific">Ponticoccus litoralis</name>
    <dbReference type="NCBI Taxonomy" id="422297"/>
    <lineage>
        <taxon>Bacteria</taxon>
        <taxon>Pseudomonadati</taxon>
        <taxon>Pseudomonadota</taxon>
        <taxon>Alphaproteobacteria</taxon>
        <taxon>Rhodobacterales</taxon>
        <taxon>Roseobacteraceae</taxon>
        <taxon>Ponticoccus</taxon>
    </lineage>
</organism>
<dbReference type="InterPro" id="IPR011009">
    <property type="entry name" value="Kinase-like_dom_sf"/>
</dbReference>
<sequence length="319" mass="34858">MEIPTDHTVWERLARDAGLDPGGYAVTRTWRKDTATHRHVVMRYEGPAGAVILKRIFHPVAEKPFVTLVQAQARAVEAMATGAEAVPALLAFDTGARAVLMQAAPGRTVYDLLDHGAEAADVLRRAGRWLAAFHRASGTEARVFQPRFMRDHVGHLMRQQEAGEIALARPAEFARHGAAVIALAGAHEGRQTVSSATHGDMHLRNILLDSARSWGIDFSALHSAPVGFDIARLLLHYTGVFADLDALPPGAVVQPDLLAAFFEGYDLVGPEDPSVQYLLHVRLLMDWAAIPARRMARSAGQTRRLQRLGRLAERVFGEG</sequence>
<dbReference type="Proteomes" id="UP001428774">
    <property type="component" value="Unassembled WGS sequence"/>
</dbReference>